<proteinExistence type="predicted"/>
<keyword evidence="2 4" id="KW-0238">DNA-binding</keyword>
<dbReference type="RefSeq" id="WP_183753634.1">
    <property type="nucleotide sequence ID" value="NZ_JACICC010000006.1"/>
</dbReference>
<dbReference type="PANTHER" id="PTHR30055:SF220">
    <property type="entry name" value="TETR-FAMILY REGULATORY PROTEIN"/>
    <property type="match status" value="1"/>
</dbReference>
<gene>
    <name evidence="6" type="ORF">FHS81_002670</name>
</gene>
<evidence type="ECO:0000256" key="4">
    <source>
        <dbReference type="PROSITE-ProRule" id="PRU00335"/>
    </source>
</evidence>
<evidence type="ECO:0000256" key="3">
    <source>
        <dbReference type="ARBA" id="ARBA00023163"/>
    </source>
</evidence>
<dbReference type="Pfam" id="PF13305">
    <property type="entry name" value="TetR_C_33"/>
    <property type="match status" value="1"/>
</dbReference>
<evidence type="ECO:0000256" key="2">
    <source>
        <dbReference type="ARBA" id="ARBA00023125"/>
    </source>
</evidence>
<keyword evidence="7" id="KW-1185">Reference proteome</keyword>
<evidence type="ECO:0000256" key="1">
    <source>
        <dbReference type="ARBA" id="ARBA00023015"/>
    </source>
</evidence>
<dbReference type="EMBL" id="JACICC010000006">
    <property type="protein sequence ID" value="MBB3810569.1"/>
    <property type="molecule type" value="Genomic_DNA"/>
</dbReference>
<dbReference type="InterPro" id="IPR025996">
    <property type="entry name" value="MT1864/Rv1816-like_C"/>
</dbReference>
<dbReference type="InterPro" id="IPR009057">
    <property type="entry name" value="Homeodomain-like_sf"/>
</dbReference>
<feature type="DNA-binding region" description="H-T-H motif" evidence="4">
    <location>
        <begin position="37"/>
        <end position="56"/>
    </location>
</feature>
<evidence type="ECO:0000313" key="6">
    <source>
        <dbReference type="EMBL" id="MBB3810569.1"/>
    </source>
</evidence>
<dbReference type="PANTHER" id="PTHR30055">
    <property type="entry name" value="HTH-TYPE TRANSCRIPTIONAL REGULATOR RUTR"/>
    <property type="match status" value="1"/>
</dbReference>
<keyword evidence="1" id="KW-0805">Transcription regulation</keyword>
<dbReference type="PROSITE" id="PS50977">
    <property type="entry name" value="HTH_TETR_2"/>
    <property type="match status" value="1"/>
</dbReference>
<dbReference type="Gene3D" id="1.10.357.10">
    <property type="entry name" value="Tetracycline Repressor, domain 2"/>
    <property type="match status" value="1"/>
</dbReference>
<dbReference type="InterPro" id="IPR001647">
    <property type="entry name" value="HTH_TetR"/>
</dbReference>
<dbReference type="SUPFAM" id="SSF48498">
    <property type="entry name" value="Tetracyclin repressor-like, C-terminal domain"/>
    <property type="match status" value="1"/>
</dbReference>
<feature type="domain" description="HTH tetR-type" evidence="5">
    <location>
        <begin position="14"/>
        <end position="74"/>
    </location>
</feature>
<dbReference type="Proteomes" id="UP000537592">
    <property type="component" value="Unassembled WGS sequence"/>
</dbReference>
<reference evidence="6 7" key="1">
    <citation type="submission" date="2020-08" db="EMBL/GenBank/DDBJ databases">
        <title>Genomic Encyclopedia of Type Strains, Phase IV (KMG-IV): sequencing the most valuable type-strain genomes for metagenomic binning, comparative biology and taxonomic classification.</title>
        <authorList>
            <person name="Goeker M."/>
        </authorList>
    </citation>
    <scope>NUCLEOTIDE SEQUENCE [LARGE SCALE GENOMIC DNA]</scope>
    <source>
        <strain evidence="6 7">DSM 28760</strain>
    </source>
</reference>
<dbReference type="SUPFAM" id="SSF46689">
    <property type="entry name" value="Homeodomain-like"/>
    <property type="match status" value="1"/>
</dbReference>
<comment type="caution">
    <text evidence="6">The sequence shown here is derived from an EMBL/GenBank/DDBJ whole genome shotgun (WGS) entry which is preliminary data.</text>
</comment>
<organism evidence="6 7">
    <name type="scientific">Pseudochelatococcus contaminans</name>
    <dbReference type="NCBI Taxonomy" id="1538103"/>
    <lineage>
        <taxon>Bacteria</taxon>
        <taxon>Pseudomonadati</taxon>
        <taxon>Pseudomonadota</taxon>
        <taxon>Alphaproteobacteria</taxon>
        <taxon>Hyphomicrobiales</taxon>
        <taxon>Chelatococcaceae</taxon>
        <taxon>Pseudochelatococcus</taxon>
    </lineage>
</organism>
<sequence>MESGSKRGRSYHHGDLRGALLAAAERIVEEKGVQALTLRATARAVGVSHTAPQNHFGDLTGLLSELAAVGYRRFTEALTTAGAAGGEEPRVRNLAVGKAYVAFALAHRGMFALMFRSERLDIHRPALRDAIEASRVALRQTALPGEDRASPLNAAAARAARWGLVHGLAVLISEGRLTALMRTVSDNISPDDFIEAALRNAGMKAQPDGP</sequence>
<dbReference type="GO" id="GO:0003700">
    <property type="term" value="F:DNA-binding transcription factor activity"/>
    <property type="evidence" value="ECO:0007669"/>
    <property type="project" value="TreeGrafter"/>
</dbReference>
<name>A0A7W5Z5V3_9HYPH</name>
<dbReference type="InterPro" id="IPR036271">
    <property type="entry name" value="Tet_transcr_reg_TetR-rel_C_sf"/>
</dbReference>
<evidence type="ECO:0000313" key="7">
    <source>
        <dbReference type="Proteomes" id="UP000537592"/>
    </source>
</evidence>
<accession>A0A7W5Z5V3</accession>
<evidence type="ECO:0000259" key="5">
    <source>
        <dbReference type="PROSITE" id="PS50977"/>
    </source>
</evidence>
<protein>
    <submittedName>
        <fullName evidence="6">AcrR family transcriptional regulator</fullName>
    </submittedName>
</protein>
<dbReference type="InterPro" id="IPR050109">
    <property type="entry name" value="HTH-type_TetR-like_transc_reg"/>
</dbReference>
<dbReference type="GO" id="GO:0000976">
    <property type="term" value="F:transcription cis-regulatory region binding"/>
    <property type="evidence" value="ECO:0007669"/>
    <property type="project" value="TreeGrafter"/>
</dbReference>
<keyword evidence="3" id="KW-0804">Transcription</keyword>
<dbReference type="AlphaFoldDB" id="A0A7W5Z5V3"/>